<accession>A0A3N1CRB0</accession>
<dbReference type="Proteomes" id="UP000272400">
    <property type="component" value="Unassembled WGS sequence"/>
</dbReference>
<feature type="transmembrane region" description="Helical" evidence="2">
    <location>
        <begin position="106"/>
        <end position="126"/>
    </location>
</feature>
<keyword evidence="4" id="KW-1185">Reference proteome</keyword>
<dbReference type="OrthoDB" id="3628931at2"/>
<sequence length="279" mass="29010">MSFPPSGPPYPGDPNQPQPPYGQPPQPYQQYGQPGGPQDAYGQPPQQPGPYGQPGGPGTPPPFPGAQGTPPPFPGAPVPGGNPFDPPGGYPPPPPRRGGNKIAKKLAGFGGVIIAIVVLIAVKLGLGAGLNAAGDALDEPDRVGPSQEITEAASMDPWDLKVGDCFMDDQSTTPTTTEDGQTVYRIDALPCTDAHNAQVFTSLSLSGAFPGGQAIVDKCSKKLEGWIDGHAAATKKLAKLDPNFGALAYFPEETGWEIGSNRITCSIYTNKNITFKLPT</sequence>
<evidence type="ECO:0000313" key="3">
    <source>
        <dbReference type="EMBL" id="ROO83684.1"/>
    </source>
</evidence>
<dbReference type="SUPFAM" id="SSF81995">
    <property type="entry name" value="beta-sandwich domain of Sec23/24"/>
    <property type="match status" value="1"/>
</dbReference>
<dbReference type="EMBL" id="RJKE01000001">
    <property type="protein sequence ID" value="ROO83684.1"/>
    <property type="molecule type" value="Genomic_DNA"/>
</dbReference>
<keyword evidence="2" id="KW-0812">Transmembrane</keyword>
<evidence type="ECO:0000256" key="1">
    <source>
        <dbReference type="SAM" id="MobiDB-lite"/>
    </source>
</evidence>
<feature type="compositionally biased region" description="Low complexity" evidence="1">
    <location>
        <begin position="28"/>
        <end position="44"/>
    </location>
</feature>
<proteinExistence type="predicted"/>
<reference evidence="3 4" key="1">
    <citation type="submission" date="2018-11" db="EMBL/GenBank/DDBJ databases">
        <title>Sequencing the genomes of 1000 actinobacteria strains.</title>
        <authorList>
            <person name="Klenk H.-P."/>
        </authorList>
    </citation>
    <scope>NUCLEOTIDE SEQUENCE [LARGE SCALE GENOMIC DNA]</scope>
    <source>
        <strain evidence="3 4">DSM 44254</strain>
    </source>
</reference>
<keyword evidence="2" id="KW-0472">Membrane</keyword>
<feature type="compositionally biased region" description="Pro residues" evidence="1">
    <location>
        <begin position="1"/>
        <end position="27"/>
    </location>
</feature>
<feature type="region of interest" description="Disordered" evidence="1">
    <location>
        <begin position="1"/>
        <end position="99"/>
    </location>
</feature>
<name>A0A3N1CRB0_9ACTN</name>
<protein>
    <submittedName>
        <fullName evidence="3">Uncharacterized protein</fullName>
    </submittedName>
</protein>
<dbReference type="AlphaFoldDB" id="A0A3N1CRB0"/>
<evidence type="ECO:0000256" key="2">
    <source>
        <dbReference type="SAM" id="Phobius"/>
    </source>
</evidence>
<evidence type="ECO:0000313" key="4">
    <source>
        <dbReference type="Proteomes" id="UP000272400"/>
    </source>
</evidence>
<comment type="caution">
    <text evidence="3">The sequence shown here is derived from an EMBL/GenBank/DDBJ whole genome shotgun (WGS) entry which is preliminary data.</text>
</comment>
<gene>
    <name evidence="3" type="ORF">EDD29_1191</name>
</gene>
<dbReference type="RefSeq" id="WP_123663025.1">
    <property type="nucleotide sequence ID" value="NZ_RJKE01000001.1"/>
</dbReference>
<keyword evidence="2" id="KW-1133">Transmembrane helix</keyword>
<organism evidence="3 4">
    <name type="scientific">Actinocorallia herbida</name>
    <dbReference type="NCBI Taxonomy" id="58109"/>
    <lineage>
        <taxon>Bacteria</taxon>
        <taxon>Bacillati</taxon>
        <taxon>Actinomycetota</taxon>
        <taxon>Actinomycetes</taxon>
        <taxon>Streptosporangiales</taxon>
        <taxon>Thermomonosporaceae</taxon>
        <taxon>Actinocorallia</taxon>
    </lineage>
</organism>
<feature type="compositionally biased region" description="Pro residues" evidence="1">
    <location>
        <begin position="84"/>
        <end position="96"/>
    </location>
</feature>
<feature type="compositionally biased region" description="Pro residues" evidence="1">
    <location>
        <begin position="57"/>
        <end position="77"/>
    </location>
</feature>